<sequence length="418" mass="45705">MNNNTKRILAVDSIKKKLVGRRLTYKEIYNLMEEIANERLGDILTTYFVAAGFKEGFSPSELYFLTKAMVETGTHLKFDGIVADKHSTGGLSGSRASMIIVPIIAAAGFKIPKTSSRAITTPAGTADVMELLANVNLTPHQVTQVVEEIGGCIVWNGHLGLAPADDVIIQVEEPLAFESFDKVIVSIMAKKVAVGANHVIFDIPIGPTMKIRYQKDAQIIAHKFKELGRQFNMKVVADINETYQPAGNGIGPYLEAIDVLKVLEQKKDRPVELEERALRLAGKLLDSCFETQKSDCHGLDTAKELLQSGKALQKFKDIILAQGGKADVASGTLTSPAHRQTVHSPLSGTIISINNYNLNAVAKILGAPKDKFAGIFMHAKRPDKIKTNDSLLELHSTSKHHISEAQSALKNFPIFEIR</sequence>
<dbReference type="Gene3D" id="3.90.1170.30">
    <property type="entry name" value="Pyrimidine nucleoside phosphorylase-like, C-terminal domain"/>
    <property type="match status" value="1"/>
</dbReference>
<keyword evidence="2" id="KW-0808">Transferase</keyword>
<dbReference type="PANTHER" id="PTHR10515:SF0">
    <property type="entry name" value="THYMIDINE PHOSPHORYLASE"/>
    <property type="match status" value="1"/>
</dbReference>
<dbReference type="InterPro" id="IPR000053">
    <property type="entry name" value="Thymidine/pyrmidine_PPase"/>
</dbReference>
<comment type="caution">
    <text evidence="4">The sequence shown here is derived from an EMBL/GenBank/DDBJ whole genome shotgun (WGS) entry which is preliminary data.</text>
</comment>
<evidence type="ECO:0000313" key="4">
    <source>
        <dbReference type="EMBL" id="OGK51609.1"/>
    </source>
</evidence>
<dbReference type="InterPro" id="IPR036566">
    <property type="entry name" value="PYNP-like_C_sf"/>
</dbReference>
<evidence type="ECO:0000313" key="5">
    <source>
        <dbReference type="Proteomes" id="UP000176480"/>
    </source>
</evidence>
<dbReference type="GO" id="GO:0006213">
    <property type="term" value="P:pyrimidine nucleoside metabolic process"/>
    <property type="evidence" value="ECO:0007669"/>
    <property type="project" value="InterPro"/>
</dbReference>
<dbReference type="PROSITE" id="PS00647">
    <property type="entry name" value="THYMID_PHOSPHORYLASE"/>
    <property type="match status" value="1"/>
</dbReference>
<organism evidence="4 5">
    <name type="scientific">Candidatus Roizmanbacteria bacterium RIFCSPLOWO2_01_FULL_41_22</name>
    <dbReference type="NCBI Taxonomy" id="1802067"/>
    <lineage>
        <taxon>Bacteria</taxon>
        <taxon>Candidatus Roizmaniibacteriota</taxon>
    </lineage>
</organism>
<dbReference type="InterPro" id="IPR035902">
    <property type="entry name" value="Nuc_phospho_transferase"/>
</dbReference>
<evidence type="ECO:0000259" key="3">
    <source>
        <dbReference type="SMART" id="SM00941"/>
    </source>
</evidence>
<dbReference type="InterPro" id="IPR017459">
    <property type="entry name" value="Glycosyl_Trfase_fam3_N_dom"/>
</dbReference>
<dbReference type="SUPFAM" id="SSF54680">
    <property type="entry name" value="Pyrimidine nucleoside phosphorylase C-terminal domain"/>
    <property type="match status" value="1"/>
</dbReference>
<dbReference type="SMART" id="SM00941">
    <property type="entry name" value="PYNP_C"/>
    <property type="match status" value="1"/>
</dbReference>
<dbReference type="SUPFAM" id="SSF47648">
    <property type="entry name" value="Nucleoside phosphorylase/phosphoribosyltransferase N-terminal domain"/>
    <property type="match status" value="1"/>
</dbReference>
<dbReference type="NCBIfam" id="TIGR02645">
    <property type="entry name" value="ARCH_P_rylase"/>
    <property type="match status" value="1"/>
</dbReference>
<feature type="domain" description="Pyrimidine nucleoside phosphorylase C-terminal" evidence="3">
    <location>
        <begin position="349"/>
        <end position="415"/>
    </location>
</feature>
<dbReference type="GO" id="GO:0005829">
    <property type="term" value="C:cytosol"/>
    <property type="evidence" value="ECO:0007669"/>
    <property type="project" value="TreeGrafter"/>
</dbReference>
<dbReference type="Pfam" id="PF00591">
    <property type="entry name" value="Glycos_transf_3"/>
    <property type="match status" value="1"/>
</dbReference>
<dbReference type="Pfam" id="PF07831">
    <property type="entry name" value="PYNP_C"/>
    <property type="match status" value="1"/>
</dbReference>
<evidence type="ECO:0000256" key="1">
    <source>
        <dbReference type="ARBA" id="ARBA00022676"/>
    </source>
</evidence>
<dbReference type="InterPro" id="IPR013466">
    <property type="entry name" value="Thymidine/AMP_Pase"/>
</dbReference>
<dbReference type="InterPro" id="IPR017872">
    <property type="entry name" value="Pyrmidine_PPase_CS"/>
</dbReference>
<name>A0A1F7J7L2_9BACT</name>
<protein>
    <recommendedName>
        <fullName evidence="3">Pyrimidine nucleoside phosphorylase C-terminal domain-containing protein</fullName>
    </recommendedName>
</protein>
<dbReference type="NCBIfam" id="NF003338">
    <property type="entry name" value="PRK04350.1"/>
    <property type="match status" value="1"/>
</dbReference>
<dbReference type="SUPFAM" id="SSF52418">
    <property type="entry name" value="Nucleoside phosphorylase/phosphoribosyltransferase catalytic domain"/>
    <property type="match status" value="1"/>
</dbReference>
<dbReference type="STRING" id="1802067.A2966_01020"/>
<dbReference type="PANTHER" id="PTHR10515">
    <property type="entry name" value="THYMIDINE PHOSPHORYLASE"/>
    <property type="match status" value="1"/>
</dbReference>
<dbReference type="InterPro" id="IPR013102">
    <property type="entry name" value="PYNP_C"/>
</dbReference>
<gene>
    <name evidence="4" type="ORF">A2966_01020</name>
</gene>
<proteinExistence type="predicted"/>
<dbReference type="Gene3D" id="1.20.970.50">
    <property type="match status" value="1"/>
</dbReference>
<dbReference type="GO" id="GO:0006206">
    <property type="term" value="P:pyrimidine nucleobase metabolic process"/>
    <property type="evidence" value="ECO:0007669"/>
    <property type="project" value="InterPro"/>
</dbReference>
<dbReference type="InterPro" id="IPR000312">
    <property type="entry name" value="Glycosyl_Trfase_fam3"/>
</dbReference>
<accession>A0A1F7J7L2</accession>
<dbReference type="EMBL" id="MGAR01000023">
    <property type="protein sequence ID" value="OGK51609.1"/>
    <property type="molecule type" value="Genomic_DNA"/>
</dbReference>
<dbReference type="GO" id="GO:0004645">
    <property type="term" value="F:1,4-alpha-oligoglucan phosphorylase activity"/>
    <property type="evidence" value="ECO:0007669"/>
    <property type="project" value="InterPro"/>
</dbReference>
<dbReference type="Proteomes" id="UP000176480">
    <property type="component" value="Unassembled WGS sequence"/>
</dbReference>
<dbReference type="Gene3D" id="3.40.1030.10">
    <property type="entry name" value="Nucleoside phosphorylase/phosphoribosyltransferase catalytic domain"/>
    <property type="match status" value="1"/>
</dbReference>
<dbReference type="InterPro" id="IPR036320">
    <property type="entry name" value="Glycosyl_Trfase_fam3_N_dom_sf"/>
</dbReference>
<evidence type="ECO:0000256" key="2">
    <source>
        <dbReference type="ARBA" id="ARBA00022679"/>
    </source>
</evidence>
<dbReference type="Pfam" id="PF02885">
    <property type="entry name" value="Glycos_trans_3N"/>
    <property type="match status" value="1"/>
</dbReference>
<dbReference type="AlphaFoldDB" id="A0A1F7J7L2"/>
<keyword evidence="1" id="KW-0328">Glycosyltransferase</keyword>
<dbReference type="GO" id="GO:0016763">
    <property type="term" value="F:pentosyltransferase activity"/>
    <property type="evidence" value="ECO:0007669"/>
    <property type="project" value="InterPro"/>
</dbReference>
<reference evidence="4 5" key="1">
    <citation type="journal article" date="2016" name="Nat. Commun.">
        <title>Thousands of microbial genomes shed light on interconnected biogeochemical processes in an aquifer system.</title>
        <authorList>
            <person name="Anantharaman K."/>
            <person name="Brown C.T."/>
            <person name="Hug L.A."/>
            <person name="Sharon I."/>
            <person name="Castelle C.J."/>
            <person name="Probst A.J."/>
            <person name="Thomas B.C."/>
            <person name="Singh A."/>
            <person name="Wilkins M.J."/>
            <person name="Karaoz U."/>
            <person name="Brodie E.L."/>
            <person name="Williams K.H."/>
            <person name="Hubbard S.S."/>
            <person name="Banfield J.F."/>
        </authorList>
    </citation>
    <scope>NUCLEOTIDE SEQUENCE [LARGE SCALE GENOMIC DNA]</scope>
</reference>